<dbReference type="Proteomes" id="UP000467840">
    <property type="component" value="Chromosome 2"/>
</dbReference>
<evidence type="ECO:0000313" key="2">
    <source>
        <dbReference type="Proteomes" id="UP000467840"/>
    </source>
</evidence>
<keyword evidence="2" id="KW-1185">Reference proteome</keyword>
<reference evidence="1 2" key="1">
    <citation type="journal article" date="2020" name="Mol. Plant">
        <title>The Chromosome-Based Rubber Tree Genome Provides New Insights into Spurge Genome Evolution and Rubber Biosynthesis.</title>
        <authorList>
            <person name="Liu J."/>
            <person name="Shi C."/>
            <person name="Shi C.C."/>
            <person name="Li W."/>
            <person name="Zhang Q.J."/>
            <person name="Zhang Y."/>
            <person name="Li K."/>
            <person name="Lu H.F."/>
            <person name="Shi C."/>
            <person name="Zhu S.T."/>
            <person name="Xiao Z.Y."/>
            <person name="Nan H."/>
            <person name="Yue Y."/>
            <person name="Zhu X.G."/>
            <person name="Wu Y."/>
            <person name="Hong X.N."/>
            <person name="Fan G.Y."/>
            <person name="Tong Y."/>
            <person name="Zhang D."/>
            <person name="Mao C.L."/>
            <person name="Liu Y.L."/>
            <person name="Hao S.J."/>
            <person name="Liu W.Q."/>
            <person name="Lv M.Q."/>
            <person name="Zhang H.B."/>
            <person name="Liu Y."/>
            <person name="Hu-Tang G.R."/>
            <person name="Wang J.P."/>
            <person name="Wang J.H."/>
            <person name="Sun Y.H."/>
            <person name="Ni S.B."/>
            <person name="Chen W.B."/>
            <person name="Zhang X.C."/>
            <person name="Jiao Y.N."/>
            <person name="Eichler E.E."/>
            <person name="Li G.H."/>
            <person name="Liu X."/>
            <person name="Gao L.Z."/>
        </authorList>
    </citation>
    <scope>NUCLEOTIDE SEQUENCE [LARGE SCALE GENOMIC DNA]</scope>
    <source>
        <strain evidence="2">cv. GT1</strain>
        <tissue evidence="1">Leaf</tissue>
    </source>
</reference>
<dbReference type="PANTHER" id="PTHR34576:SF14">
    <property type="entry name" value="MEMBRANE-ASSOCIATED KINASE REGULATOR 6"/>
    <property type="match status" value="1"/>
</dbReference>
<protein>
    <submittedName>
        <fullName evidence="1">Uncharacterized protein</fullName>
    </submittedName>
</protein>
<gene>
    <name evidence="1" type="ORF">GH714_020575</name>
</gene>
<proteinExistence type="predicted"/>
<comment type="caution">
    <text evidence="1">The sequence shown here is derived from an EMBL/GenBank/DDBJ whole genome shotgun (WGS) entry which is preliminary data.</text>
</comment>
<dbReference type="PANTHER" id="PTHR34576">
    <property type="entry name" value="MEMBRANE-ASSOCIATED KINASE REGULATOR 6-RELATED"/>
    <property type="match status" value="1"/>
</dbReference>
<accession>A0A6A6KSH1</accession>
<evidence type="ECO:0000313" key="1">
    <source>
        <dbReference type="EMBL" id="KAF2291185.1"/>
    </source>
</evidence>
<sequence length="160" mass="17872">MKPPPAAAGATAFIGEIKPSLLDGKSFISLFPYGDGLQELLRASLDNSTSEEIEYKIPKPKRSLEEVQNFNFDVPNSQHPDAVVDADQIFSKDLIKPVFISQSKIEIYNSLDLASKMHSSFSSSAVVPSVDIQCHIFKKWRKSPQRILQKCFGFLRPLCL</sequence>
<name>A0A6A6KSH1_HEVBR</name>
<organism evidence="1 2">
    <name type="scientific">Hevea brasiliensis</name>
    <name type="common">Para rubber tree</name>
    <name type="synonym">Siphonia brasiliensis</name>
    <dbReference type="NCBI Taxonomy" id="3981"/>
    <lineage>
        <taxon>Eukaryota</taxon>
        <taxon>Viridiplantae</taxon>
        <taxon>Streptophyta</taxon>
        <taxon>Embryophyta</taxon>
        <taxon>Tracheophyta</taxon>
        <taxon>Spermatophyta</taxon>
        <taxon>Magnoliopsida</taxon>
        <taxon>eudicotyledons</taxon>
        <taxon>Gunneridae</taxon>
        <taxon>Pentapetalae</taxon>
        <taxon>rosids</taxon>
        <taxon>fabids</taxon>
        <taxon>Malpighiales</taxon>
        <taxon>Euphorbiaceae</taxon>
        <taxon>Crotonoideae</taxon>
        <taxon>Micrandreae</taxon>
        <taxon>Hevea</taxon>
    </lineage>
</organism>
<dbReference type="InterPro" id="IPR044699">
    <property type="entry name" value="MAKR6"/>
</dbReference>
<dbReference type="EMBL" id="JAAGAX010000015">
    <property type="protein sequence ID" value="KAF2291185.1"/>
    <property type="molecule type" value="Genomic_DNA"/>
</dbReference>
<dbReference type="AlphaFoldDB" id="A0A6A6KSH1"/>